<dbReference type="SUPFAM" id="SSF47413">
    <property type="entry name" value="lambda repressor-like DNA-binding domains"/>
    <property type="match status" value="1"/>
</dbReference>
<dbReference type="RefSeq" id="WP_168059868.1">
    <property type="nucleotide sequence ID" value="NZ_VTOW01000002.1"/>
</dbReference>
<dbReference type="GO" id="GO:0003677">
    <property type="term" value="F:DNA binding"/>
    <property type="evidence" value="ECO:0007669"/>
    <property type="project" value="InterPro"/>
</dbReference>
<sequence>MKKISPMEVGERIRSVRGNKTQTEFAKALGVKKQNYISRYERGRIPSPDLLVRIAQMGRVSTDWLLTGKQGRAGTATTRGVQGRGTTRQDIRKKA</sequence>
<comment type="caution">
    <text evidence="3">The sequence shown here is derived from an EMBL/GenBank/DDBJ whole genome shotgun (WGS) entry which is preliminary data.</text>
</comment>
<feature type="compositionally biased region" description="Low complexity" evidence="1">
    <location>
        <begin position="71"/>
        <end position="86"/>
    </location>
</feature>
<accession>A0A7X6DQ67</accession>
<feature type="domain" description="HTH cro/C1-type" evidence="2">
    <location>
        <begin position="19"/>
        <end position="65"/>
    </location>
</feature>
<feature type="region of interest" description="Disordered" evidence="1">
    <location>
        <begin position="71"/>
        <end position="95"/>
    </location>
</feature>
<evidence type="ECO:0000313" key="3">
    <source>
        <dbReference type="EMBL" id="NKE71330.1"/>
    </source>
</evidence>
<evidence type="ECO:0000256" key="1">
    <source>
        <dbReference type="SAM" id="MobiDB-lite"/>
    </source>
</evidence>
<dbReference type="InterPro" id="IPR010982">
    <property type="entry name" value="Lambda_DNA-bd_dom_sf"/>
</dbReference>
<evidence type="ECO:0000313" key="4">
    <source>
        <dbReference type="Proteomes" id="UP000534783"/>
    </source>
</evidence>
<gene>
    <name evidence="3" type="ORF">MNODULE_11330</name>
</gene>
<dbReference type="Pfam" id="PF01381">
    <property type="entry name" value="HTH_3"/>
    <property type="match status" value="1"/>
</dbReference>
<name>A0A7X6DQ67_9BACT</name>
<dbReference type="PROSITE" id="PS50943">
    <property type="entry name" value="HTH_CROC1"/>
    <property type="match status" value="1"/>
</dbReference>
<dbReference type="SMART" id="SM00530">
    <property type="entry name" value="HTH_XRE"/>
    <property type="match status" value="1"/>
</dbReference>
<dbReference type="CDD" id="cd00093">
    <property type="entry name" value="HTH_XRE"/>
    <property type="match status" value="1"/>
</dbReference>
<dbReference type="InterPro" id="IPR001387">
    <property type="entry name" value="Cro/C1-type_HTH"/>
</dbReference>
<dbReference type="EMBL" id="VTOW01000002">
    <property type="protein sequence ID" value="NKE71330.1"/>
    <property type="molecule type" value="Genomic_DNA"/>
</dbReference>
<dbReference type="Proteomes" id="UP000534783">
    <property type="component" value="Unassembled WGS sequence"/>
</dbReference>
<dbReference type="AlphaFoldDB" id="A0A7X6DQ67"/>
<protein>
    <submittedName>
        <fullName evidence="3">Helix-turn-helix transcriptional regulator</fullName>
    </submittedName>
</protein>
<keyword evidence="4" id="KW-1185">Reference proteome</keyword>
<dbReference type="Gene3D" id="1.10.260.40">
    <property type="entry name" value="lambda repressor-like DNA-binding domains"/>
    <property type="match status" value="1"/>
</dbReference>
<evidence type="ECO:0000259" key="2">
    <source>
        <dbReference type="PROSITE" id="PS50943"/>
    </source>
</evidence>
<organism evidence="3 4">
    <name type="scientific">Candidatus Manganitrophus noduliformans</name>
    <dbReference type="NCBI Taxonomy" id="2606439"/>
    <lineage>
        <taxon>Bacteria</taxon>
        <taxon>Pseudomonadati</taxon>
        <taxon>Nitrospirota</taxon>
        <taxon>Nitrospiria</taxon>
        <taxon>Candidatus Troglogloeales</taxon>
        <taxon>Candidatus Manganitrophaceae</taxon>
        <taxon>Candidatus Manganitrophus</taxon>
    </lineage>
</organism>
<reference evidence="3 4" key="1">
    <citation type="journal article" date="2020" name="Nature">
        <title>Bacterial chemolithoautotrophy via manganese oxidation.</title>
        <authorList>
            <person name="Yu H."/>
            <person name="Leadbetter J.R."/>
        </authorList>
    </citation>
    <scope>NUCLEOTIDE SEQUENCE [LARGE SCALE GENOMIC DNA]</scope>
    <source>
        <strain evidence="3 4">Mn-1</strain>
    </source>
</reference>
<proteinExistence type="predicted"/>